<dbReference type="PANTHER" id="PTHR35149:SF1">
    <property type="entry name" value="DUF5655 DOMAIN-CONTAINING PROTEIN"/>
    <property type="match status" value="1"/>
</dbReference>
<feature type="domain" description="GmrSD restriction endonucleases N-terminal" evidence="1">
    <location>
        <begin position="12"/>
        <end position="221"/>
    </location>
</feature>
<gene>
    <name evidence="3" type="ORF">NCTC10465_02080</name>
</gene>
<organism evidence="3 4">
    <name type="scientific">Faucicola osloensis</name>
    <name type="common">Moraxella osloensis</name>
    <dbReference type="NCBI Taxonomy" id="34062"/>
    <lineage>
        <taxon>Bacteria</taxon>
        <taxon>Pseudomonadati</taxon>
        <taxon>Pseudomonadota</taxon>
        <taxon>Gammaproteobacteria</taxon>
        <taxon>Moraxellales</taxon>
        <taxon>Moraxellaceae</taxon>
        <taxon>Faucicola</taxon>
    </lineage>
</organism>
<feature type="domain" description="GmrSD restriction endonucleases C-terminal" evidence="2">
    <location>
        <begin position="435"/>
        <end position="560"/>
    </location>
</feature>
<dbReference type="KEGG" id="mos:AXE82_07790"/>
<dbReference type="EMBL" id="UGPY01000001">
    <property type="protein sequence ID" value="STY98272.1"/>
    <property type="molecule type" value="Genomic_DNA"/>
</dbReference>
<keyword evidence="4" id="KW-1185">Reference proteome</keyword>
<dbReference type="InterPro" id="IPR011089">
    <property type="entry name" value="GmrSD_C"/>
</dbReference>
<evidence type="ECO:0000313" key="3">
    <source>
        <dbReference type="EMBL" id="STY98272.1"/>
    </source>
</evidence>
<dbReference type="Proteomes" id="UP000255230">
    <property type="component" value="Unassembled WGS sequence"/>
</dbReference>
<dbReference type="InterPro" id="IPR004919">
    <property type="entry name" value="GmrSD_N"/>
</dbReference>
<dbReference type="AlphaFoldDB" id="A0A378QC73"/>
<dbReference type="Pfam" id="PF07510">
    <property type="entry name" value="GmrSD_C"/>
    <property type="match status" value="1"/>
</dbReference>
<reference evidence="3 4" key="1">
    <citation type="submission" date="2018-06" db="EMBL/GenBank/DDBJ databases">
        <authorList>
            <consortium name="Pathogen Informatics"/>
            <person name="Doyle S."/>
        </authorList>
    </citation>
    <scope>NUCLEOTIDE SEQUENCE [LARGE SCALE GENOMIC DNA]</scope>
    <source>
        <strain evidence="3 4">NCTC10465</strain>
    </source>
</reference>
<evidence type="ECO:0000259" key="1">
    <source>
        <dbReference type="Pfam" id="PF03235"/>
    </source>
</evidence>
<dbReference type="RefSeq" id="WP_062333310.1">
    <property type="nucleotide sequence ID" value="NZ_CBCRZU010000008.1"/>
</dbReference>
<accession>A0A378QC73</accession>
<protein>
    <submittedName>
        <fullName evidence="3">Uncharacterized conserved protein</fullName>
    </submittedName>
</protein>
<dbReference type="Pfam" id="PF03235">
    <property type="entry name" value="GmrSD_N"/>
    <property type="match status" value="1"/>
</dbReference>
<dbReference type="GeneID" id="35778708"/>
<proteinExistence type="predicted"/>
<evidence type="ECO:0000313" key="4">
    <source>
        <dbReference type="Proteomes" id="UP000255230"/>
    </source>
</evidence>
<name>A0A378QC73_FAUOS</name>
<sequence>MQPLTNIHKMIMGNKILVPNYQRAYSWDISKKKEEKKQVETFLIDLEEYSRSSRNTSYYFGHFLFKSLENDKYHIIDGQQRLTTIIIFLSALFKRLKEIRQLNESELELIEDILIRRDKAHFSTVAYDDFFFKSYIIKQSELYRESLTTASSKRLADAFDYFNKCLEYKDELYITNMIEVVTNAKCTTHEVSNEAEAIQMFIFQNNRGKKPSNLEIIKAMFMYHIHLYSKKDEVEIILEDMQERFTNIYTKISNIENYVDEDDVLNYTMRVHFNSIWEDGSLKRFNEILGKGCSVDFIKSFTESLSMSFEYLSAFFHQDQKNNLKFHSLITLGGIGIALPFVIKAYKFNISIQDKEKLFEALESIMLRDKLIGTRADIRSRISYVYENFTVEKPSIDLIIEQIDYLKNVKRKEDWWSSYWNDENLDEALNGNIHRSIAKFLLWKYEVELSKLGKSGYKISRFDDIEFPHLEHIAPITEPNTKPHGYNEYSEEFINQYLNCIGNYLLISQSHNCSISNSIFEDKLADYKYLNQQVEIRDFIDNGKLWDIEAINKRKNKIINMLKNKI</sequence>
<dbReference type="PANTHER" id="PTHR35149">
    <property type="entry name" value="SLL5132 PROTEIN"/>
    <property type="match status" value="1"/>
</dbReference>
<evidence type="ECO:0000259" key="2">
    <source>
        <dbReference type="Pfam" id="PF07510"/>
    </source>
</evidence>